<keyword evidence="4 5" id="KW-0949">S-adenosyl-L-methionine</keyword>
<evidence type="ECO:0000313" key="7">
    <source>
        <dbReference type="EMBL" id="MBJ6122352.1"/>
    </source>
</evidence>
<feature type="domain" description="CheR-type methyltransferase" evidence="6">
    <location>
        <begin position="15"/>
        <end position="283"/>
    </location>
</feature>
<gene>
    <name evidence="7" type="ORF">JAO74_11175</name>
</gene>
<dbReference type="InterPro" id="IPR050903">
    <property type="entry name" value="Bact_Chemotaxis_MeTrfase"/>
</dbReference>
<dbReference type="SMART" id="SM00138">
    <property type="entry name" value="MeTrc"/>
    <property type="match status" value="1"/>
</dbReference>
<dbReference type="Pfam" id="PF03705">
    <property type="entry name" value="CheR_N"/>
    <property type="match status" value="1"/>
</dbReference>
<dbReference type="PRINTS" id="PR00996">
    <property type="entry name" value="CHERMTFRASE"/>
</dbReference>
<comment type="catalytic activity">
    <reaction evidence="1 5">
        <text>L-glutamyl-[protein] + S-adenosyl-L-methionine = [protein]-L-glutamate 5-O-methyl ester + S-adenosyl-L-homocysteine</text>
        <dbReference type="Rhea" id="RHEA:24452"/>
        <dbReference type="Rhea" id="RHEA-COMP:10208"/>
        <dbReference type="Rhea" id="RHEA-COMP:10311"/>
        <dbReference type="ChEBI" id="CHEBI:29973"/>
        <dbReference type="ChEBI" id="CHEBI:57856"/>
        <dbReference type="ChEBI" id="CHEBI:59789"/>
        <dbReference type="ChEBI" id="CHEBI:82795"/>
        <dbReference type="EC" id="2.1.1.80"/>
    </reaction>
</comment>
<comment type="caution">
    <text evidence="7">The sequence shown here is derived from an EMBL/GenBank/DDBJ whole genome shotgun (WGS) entry which is preliminary data.</text>
</comment>
<dbReference type="SUPFAM" id="SSF53335">
    <property type="entry name" value="S-adenosyl-L-methionine-dependent methyltransferases"/>
    <property type="match status" value="1"/>
</dbReference>
<dbReference type="PIRSF" id="PIRSF000410">
    <property type="entry name" value="CheR"/>
    <property type="match status" value="1"/>
</dbReference>
<dbReference type="SUPFAM" id="SSF47757">
    <property type="entry name" value="Chemotaxis receptor methyltransferase CheR, N-terminal domain"/>
    <property type="match status" value="1"/>
</dbReference>
<sequence length="283" mass="31003">MSAIEAAGSSPEGRLSTRDFNRVSAFVRQRTGIKMPAGKHTMLEGRLRRRMRAVGVSSLGAYCEHLFADQNLADETPHLVNAVTTNKTDFFREPRHFDFLTDAALPALAAHGTRRLRAWSAGCSTGAEPYTLAMLLQDHADAGGPDYGILATDIDTDVLAAARRGIYPADMVAPVPVRLRQRHVMAAQDSRRREVRIAPGLRAACGFAPLNLMDARYPVGSPMHLIFCRNVLIYFDLETQAAVIRRLIECLAPEGYLFLGHSETISGMGLPLVAVANTVFQRS</sequence>
<evidence type="ECO:0000313" key="8">
    <source>
        <dbReference type="Proteomes" id="UP000640426"/>
    </source>
</evidence>
<dbReference type="InterPro" id="IPR022641">
    <property type="entry name" value="CheR_N"/>
</dbReference>
<dbReference type="Proteomes" id="UP000640426">
    <property type="component" value="Unassembled WGS sequence"/>
</dbReference>
<dbReference type="PANTHER" id="PTHR24422">
    <property type="entry name" value="CHEMOTAXIS PROTEIN METHYLTRANSFERASE"/>
    <property type="match status" value="1"/>
</dbReference>
<dbReference type="RefSeq" id="WP_199037886.1">
    <property type="nucleotide sequence ID" value="NZ_JAELXS010000005.1"/>
</dbReference>
<dbReference type="EMBL" id="JAELXS010000005">
    <property type="protein sequence ID" value="MBJ6122352.1"/>
    <property type="molecule type" value="Genomic_DNA"/>
</dbReference>
<dbReference type="InterPro" id="IPR029063">
    <property type="entry name" value="SAM-dependent_MTases_sf"/>
</dbReference>
<dbReference type="InterPro" id="IPR036804">
    <property type="entry name" value="CheR_N_sf"/>
</dbReference>
<protein>
    <recommendedName>
        <fullName evidence="5">Chemotaxis protein methyltransferase</fullName>
        <ecNumber evidence="5">2.1.1.80</ecNumber>
    </recommendedName>
</protein>
<dbReference type="Gene3D" id="1.10.155.10">
    <property type="entry name" value="Chemotaxis receptor methyltransferase CheR, N-terminal domain"/>
    <property type="match status" value="1"/>
</dbReference>
<keyword evidence="3 5" id="KW-0808">Transferase</keyword>
<evidence type="ECO:0000256" key="3">
    <source>
        <dbReference type="ARBA" id="ARBA00022679"/>
    </source>
</evidence>
<dbReference type="InterPro" id="IPR000780">
    <property type="entry name" value="CheR_MeTrfase"/>
</dbReference>
<proteinExistence type="predicted"/>
<keyword evidence="2 5" id="KW-0489">Methyltransferase</keyword>
<evidence type="ECO:0000256" key="1">
    <source>
        <dbReference type="ARBA" id="ARBA00001541"/>
    </source>
</evidence>
<dbReference type="InterPro" id="IPR022642">
    <property type="entry name" value="CheR_C"/>
</dbReference>
<evidence type="ECO:0000256" key="5">
    <source>
        <dbReference type="PIRNR" id="PIRNR000410"/>
    </source>
</evidence>
<dbReference type="InterPro" id="IPR026024">
    <property type="entry name" value="Chemotaxis_MeTrfase_CheR"/>
</dbReference>
<accession>A0ABS0XQN3</accession>
<evidence type="ECO:0000256" key="2">
    <source>
        <dbReference type="ARBA" id="ARBA00022603"/>
    </source>
</evidence>
<organism evidence="7 8">
    <name type="scientific">Sphingomonas mollis</name>
    <dbReference type="NCBI Taxonomy" id="2795726"/>
    <lineage>
        <taxon>Bacteria</taxon>
        <taxon>Pseudomonadati</taxon>
        <taxon>Pseudomonadota</taxon>
        <taxon>Alphaproteobacteria</taxon>
        <taxon>Sphingomonadales</taxon>
        <taxon>Sphingomonadaceae</taxon>
        <taxon>Sphingomonas</taxon>
    </lineage>
</organism>
<dbReference type="Pfam" id="PF01739">
    <property type="entry name" value="CheR"/>
    <property type="match status" value="1"/>
</dbReference>
<keyword evidence="8" id="KW-1185">Reference proteome</keyword>
<comment type="function">
    <text evidence="5">Methylation of the membrane-bound methyl-accepting chemotaxis proteins (MCP) to form gamma-glutamyl methyl ester residues in MCP.</text>
</comment>
<evidence type="ECO:0000259" key="6">
    <source>
        <dbReference type="PROSITE" id="PS50123"/>
    </source>
</evidence>
<name>A0ABS0XQN3_9SPHN</name>
<reference evidence="8" key="1">
    <citation type="submission" date="2020-12" db="EMBL/GenBank/DDBJ databases">
        <title>Hymenobacter sp.</title>
        <authorList>
            <person name="Kim M.K."/>
        </authorList>
    </citation>
    <scope>NUCLEOTIDE SEQUENCE [LARGE SCALE GENOMIC DNA]</scope>
    <source>
        <strain evidence="8">BT553</strain>
    </source>
</reference>
<dbReference type="EC" id="2.1.1.80" evidence="5"/>
<evidence type="ECO:0000256" key="4">
    <source>
        <dbReference type="ARBA" id="ARBA00022691"/>
    </source>
</evidence>
<dbReference type="PANTHER" id="PTHR24422:SF26">
    <property type="entry name" value="CHEMOTAXIS PROTEIN METHYLTRANSFERASE"/>
    <property type="match status" value="1"/>
</dbReference>
<dbReference type="Gene3D" id="3.40.50.150">
    <property type="entry name" value="Vaccinia Virus protein VP39"/>
    <property type="match status" value="1"/>
</dbReference>
<dbReference type="PROSITE" id="PS50123">
    <property type="entry name" value="CHER"/>
    <property type="match status" value="1"/>
</dbReference>